<evidence type="ECO:0000313" key="2">
    <source>
        <dbReference type="EMBL" id="AVI50603.1"/>
    </source>
</evidence>
<name>A0A2S0HWS1_9FLAO</name>
<keyword evidence="3" id="KW-1185">Reference proteome</keyword>
<dbReference type="Proteomes" id="UP000238442">
    <property type="component" value="Chromosome"/>
</dbReference>
<dbReference type="OrthoDB" id="1143271at2"/>
<evidence type="ECO:0008006" key="4">
    <source>
        <dbReference type="Google" id="ProtNLM"/>
    </source>
</evidence>
<protein>
    <recommendedName>
        <fullName evidence="4">Outer membrane protein beta-barrel domain-containing protein</fullName>
    </recommendedName>
</protein>
<sequence length="225" mass="25442">MSLKNLTFVTFTLLFTLNIHAQRNFDSYNRLGLQAGMTMFDINTTDLTTRRGEGFMGGFTTRGSFYEAFDLIYGINFFSNNIEILAVNAGGISPQPIEEYLDYSLQAVQINFLGSLNIVKHHLSLEFGPVLNVNGKLKLKDEDTYGNYILENDDLILRANQIEDISKVNFRVMGGLTVGLESFRLWGQYQYGVTNMLKNLNDKGLPKTDFKGNSSTLIFGLVFYF</sequence>
<accession>A0A2S0HWS1</accession>
<organism evidence="2 3">
    <name type="scientific">Pukyongia salina</name>
    <dbReference type="NCBI Taxonomy" id="2094025"/>
    <lineage>
        <taxon>Bacteria</taxon>
        <taxon>Pseudomonadati</taxon>
        <taxon>Bacteroidota</taxon>
        <taxon>Flavobacteriia</taxon>
        <taxon>Flavobacteriales</taxon>
        <taxon>Flavobacteriaceae</taxon>
        <taxon>Pukyongia</taxon>
    </lineage>
</organism>
<gene>
    <name evidence="2" type="ORF">C5O00_05235</name>
</gene>
<keyword evidence="1" id="KW-0732">Signal</keyword>
<evidence type="ECO:0000313" key="3">
    <source>
        <dbReference type="Proteomes" id="UP000238442"/>
    </source>
</evidence>
<dbReference type="KEGG" id="aue:C5O00_05235"/>
<dbReference type="EMBL" id="CP027062">
    <property type="protein sequence ID" value="AVI50603.1"/>
    <property type="molecule type" value="Genomic_DNA"/>
</dbReference>
<evidence type="ECO:0000256" key="1">
    <source>
        <dbReference type="SAM" id="SignalP"/>
    </source>
</evidence>
<reference evidence="2 3" key="1">
    <citation type="submission" date="2018-02" db="EMBL/GenBank/DDBJ databases">
        <title>Genomic analysis of the strain RR4-38 isolated from a seawater recirculating aquaculture system.</title>
        <authorList>
            <person name="Kim Y.-S."/>
            <person name="Jang Y.H."/>
            <person name="Kim K.-H."/>
        </authorList>
    </citation>
    <scope>NUCLEOTIDE SEQUENCE [LARGE SCALE GENOMIC DNA]</scope>
    <source>
        <strain evidence="2 3">RR4-38</strain>
    </source>
</reference>
<dbReference type="RefSeq" id="WP_105215558.1">
    <property type="nucleotide sequence ID" value="NZ_CP027062.1"/>
</dbReference>
<feature type="signal peptide" evidence="1">
    <location>
        <begin position="1"/>
        <end position="21"/>
    </location>
</feature>
<dbReference type="AlphaFoldDB" id="A0A2S0HWS1"/>
<feature type="chain" id="PRO_5015423718" description="Outer membrane protein beta-barrel domain-containing protein" evidence="1">
    <location>
        <begin position="22"/>
        <end position="225"/>
    </location>
</feature>
<proteinExistence type="predicted"/>